<dbReference type="PaxDb" id="30732-ENSOMEP00000031056"/>
<evidence type="ECO:0000256" key="4">
    <source>
        <dbReference type="ARBA" id="ARBA00022691"/>
    </source>
</evidence>
<evidence type="ECO:0000256" key="2">
    <source>
        <dbReference type="ARBA" id="ARBA00022603"/>
    </source>
</evidence>
<dbReference type="PROSITE" id="PS51597">
    <property type="entry name" value="SAM_HNMT"/>
    <property type="match status" value="1"/>
</dbReference>
<reference evidence="5" key="2">
    <citation type="submission" date="2025-09" db="UniProtKB">
        <authorList>
            <consortium name="Ensembl"/>
        </authorList>
    </citation>
    <scope>IDENTIFICATION</scope>
</reference>
<dbReference type="InterPro" id="IPR016673">
    <property type="entry name" value="HHMT-like"/>
</dbReference>
<dbReference type="FunFam" id="3.40.50.150:FF:000118">
    <property type="entry name" value="Histamine N-methyltransferase"/>
    <property type="match status" value="1"/>
</dbReference>
<keyword evidence="6" id="KW-1185">Reference proteome</keyword>
<evidence type="ECO:0000256" key="1">
    <source>
        <dbReference type="ARBA" id="ARBA00011245"/>
    </source>
</evidence>
<keyword evidence="4" id="KW-0949">S-adenosyl-L-methionine</keyword>
<dbReference type="InterPro" id="IPR029063">
    <property type="entry name" value="SAM-dependent_MTases_sf"/>
</dbReference>
<dbReference type="Pfam" id="PF13489">
    <property type="entry name" value="Methyltransf_23"/>
    <property type="match status" value="1"/>
</dbReference>
<dbReference type="OrthoDB" id="5984880at2759"/>
<dbReference type="AlphaFoldDB" id="A0A3B3DMB3"/>
<accession>A0A3B3DMB3</accession>
<dbReference type="STRING" id="30732.ENSOMEP00000031056"/>
<dbReference type="Gene3D" id="3.40.50.150">
    <property type="entry name" value="Vaccinia Virus protein VP39"/>
    <property type="match status" value="1"/>
</dbReference>
<keyword evidence="2" id="KW-0489">Methyltransferase</keyword>
<proteinExistence type="predicted"/>
<dbReference type="GeneTree" id="ENSGT00390000002862"/>
<evidence type="ECO:0000313" key="5">
    <source>
        <dbReference type="Ensembl" id="ENSOMEP00000031056.1"/>
    </source>
</evidence>
<dbReference type="GO" id="GO:0008170">
    <property type="term" value="F:N-methyltransferase activity"/>
    <property type="evidence" value="ECO:0007669"/>
    <property type="project" value="InterPro"/>
</dbReference>
<keyword evidence="3" id="KW-0808">Transferase</keyword>
<protein>
    <submittedName>
        <fullName evidence="5">Histamine N-methyltransferase</fullName>
    </submittedName>
</protein>
<dbReference type="Proteomes" id="UP000261560">
    <property type="component" value="Unplaced"/>
</dbReference>
<evidence type="ECO:0000313" key="6">
    <source>
        <dbReference type="Proteomes" id="UP000261560"/>
    </source>
</evidence>
<name>A0A3B3DMB3_ORYME</name>
<dbReference type="GO" id="GO:0032259">
    <property type="term" value="P:methylation"/>
    <property type="evidence" value="ECO:0007669"/>
    <property type="project" value="UniProtKB-KW"/>
</dbReference>
<dbReference type="CDD" id="cd02440">
    <property type="entry name" value="AdoMet_MTases"/>
    <property type="match status" value="1"/>
</dbReference>
<sequence length="290" mass="32420">MAADANHTCYDITTVDHFQFYLEQSGEHSAILQGVQNVLPKEFQRIAEGKSSFNVLGVGSGGGEMDVQMLSLMGAELPAVPITADIVEGSSKLIDHFKALVAKSPQIQKIPFSWHPMSSEDYEKMVKAKGDAKKFDFIHMIQMIYYVDSLDGTIKFYHSLLKNNGRLMIIVEAADSGWDILWKTFKTELCGGSLSEYRSSGEVVTCLQNLGLKFEEHLVPNSFDISECFDPKSVVGERLLSFMTAKDHFKESFTPEVRAGILELLRSKCSEEKEGRVFFNSNLKCILVHA</sequence>
<organism evidence="5 6">
    <name type="scientific">Oryzias melastigma</name>
    <name type="common">Marine medaka</name>
    <dbReference type="NCBI Taxonomy" id="30732"/>
    <lineage>
        <taxon>Eukaryota</taxon>
        <taxon>Metazoa</taxon>
        <taxon>Chordata</taxon>
        <taxon>Craniata</taxon>
        <taxon>Vertebrata</taxon>
        <taxon>Euteleostomi</taxon>
        <taxon>Actinopterygii</taxon>
        <taxon>Neopterygii</taxon>
        <taxon>Teleostei</taxon>
        <taxon>Neoteleostei</taxon>
        <taxon>Acanthomorphata</taxon>
        <taxon>Ovalentaria</taxon>
        <taxon>Atherinomorphae</taxon>
        <taxon>Beloniformes</taxon>
        <taxon>Adrianichthyidae</taxon>
        <taxon>Oryziinae</taxon>
        <taxon>Oryzias</taxon>
    </lineage>
</organism>
<dbReference type="OMA" id="GGWDTLW"/>
<comment type="subunit">
    <text evidence="1">Monomer.</text>
</comment>
<dbReference type="PIRSF" id="PIRSF016616">
    <property type="entry name" value="HHMT"/>
    <property type="match status" value="1"/>
</dbReference>
<evidence type="ECO:0000256" key="3">
    <source>
        <dbReference type="ARBA" id="ARBA00022679"/>
    </source>
</evidence>
<reference evidence="5" key="1">
    <citation type="submission" date="2025-08" db="UniProtKB">
        <authorList>
            <consortium name="Ensembl"/>
        </authorList>
    </citation>
    <scope>IDENTIFICATION</scope>
</reference>
<dbReference type="Ensembl" id="ENSOMET00000022029.1">
    <property type="protein sequence ID" value="ENSOMEP00000031056.1"/>
    <property type="gene ID" value="ENSOMEG00000015670.1"/>
</dbReference>
<dbReference type="SUPFAM" id="SSF53335">
    <property type="entry name" value="S-adenosyl-L-methionine-dependent methyltransferases"/>
    <property type="match status" value="1"/>
</dbReference>